<dbReference type="Gene3D" id="1.20.890.10">
    <property type="entry name" value="cAMP-dependent protein kinase regulatory subunit, dimerization-anchoring domain"/>
    <property type="match status" value="1"/>
</dbReference>
<gene>
    <name evidence="5" type="primary">TBLA0E02770</name>
    <name evidence="5" type="ORF">TBLA_0E02770</name>
</gene>
<feature type="compositionally biased region" description="Low complexity" evidence="4">
    <location>
        <begin position="63"/>
        <end position="80"/>
    </location>
</feature>
<dbReference type="AlphaFoldDB" id="I2H4N1"/>
<reference evidence="5 6" key="1">
    <citation type="journal article" date="2011" name="Proc. Natl. Acad. Sci. U.S.A.">
        <title>Evolutionary erosion of yeast sex chromosomes by mating-type switching accidents.</title>
        <authorList>
            <person name="Gordon J.L."/>
            <person name="Armisen D."/>
            <person name="Proux-Wera E."/>
            <person name="Oheigeartaigh S.S."/>
            <person name="Byrne K.P."/>
            <person name="Wolfe K.H."/>
        </authorList>
    </citation>
    <scope>NUCLEOTIDE SEQUENCE [LARGE SCALE GENOMIC DNA]</scope>
    <source>
        <strain evidence="6">ATCC 34711 / CBS 6284 / DSM 70876 / NBRC 10599 / NRRL Y-10934 / UCD 77-7</strain>
    </source>
</reference>
<feature type="compositionally biased region" description="Basic and acidic residues" evidence="4">
    <location>
        <begin position="87"/>
        <end position="99"/>
    </location>
</feature>
<evidence type="ECO:0000313" key="5">
    <source>
        <dbReference type="EMBL" id="CCH61333.1"/>
    </source>
</evidence>
<dbReference type="InterPro" id="IPR007858">
    <property type="entry name" value="Dpy-30_motif"/>
</dbReference>
<proteinExistence type="inferred from homology"/>
<dbReference type="KEGG" id="tbl:TBLA_0E02770"/>
<name>I2H4N1_HENB6</name>
<dbReference type="OrthoDB" id="417678at2759"/>
<protein>
    <submittedName>
        <fullName evidence="5">Uncharacterized protein</fullName>
    </submittedName>
</protein>
<organism evidence="5 6">
    <name type="scientific">Henningerozyma blattae (strain ATCC 34711 / CBS 6284 / DSM 70876 / NBRC 10599 / NRRL Y-10934 / UCD 77-7)</name>
    <name type="common">Yeast</name>
    <name type="synonym">Tetrapisispora blattae</name>
    <dbReference type="NCBI Taxonomy" id="1071380"/>
    <lineage>
        <taxon>Eukaryota</taxon>
        <taxon>Fungi</taxon>
        <taxon>Dikarya</taxon>
        <taxon>Ascomycota</taxon>
        <taxon>Saccharomycotina</taxon>
        <taxon>Saccharomycetes</taxon>
        <taxon>Saccharomycetales</taxon>
        <taxon>Saccharomycetaceae</taxon>
        <taxon>Henningerozyma</taxon>
    </lineage>
</organism>
<dbReference type="HOGENOM" id="CLU_1723558_0_0_1"/>
<feature type="compositionally biased region" description="Polar residues" evidence="4">
    <location>
        <begin position="36"/>
        <end position="49"/>
    </location>
</feature>
<dbReference type="GO" id="GO:0042800">
    <property type="term" value="F:histone H3K4 methyltransferase activity"/>
    <property type="evidence" value="ECO:0007669"/>
    <property type="project" value="EnsemblFungi"/>
</dbReference>
<comment type="similarity">
    <text evidence="2">Belongs to the dpy-30 family.</text>
</comment>
<dbReference type="GO" id="GO:0048188">
    <property type="term" value="C:Set1C/COMPASS complex"/>
    <property type="evidence" value="ECO:0007669"/>
    <property type="project" value="EnsemblFungi"/>
</dbReference>
<evidence type="ECO:0000256" key="3">
    <source>
        <dbReference type="ARBA" id="ARBA00023242"/>
    </source>
</evidence>
<accession>I2H4N1</accession>
<keyword evidence="3" id="KW-0539">Nucleus</keyword>
<dbReference type="GO" id="GO:0000781">
    <property type="term" value="C:chromosome, telomeric region"/>
    <property type="evidence" value="ECO:0007669"/>
    <property type="project" value="GOC"/>
</dbReference>
<sequence length="152" mass="16189">MSNINQLINDKEQEQSQDTGVKLQVSDEGVIDHSMTDVNSNEIAQTNGNDAPGTNLGSTDSLANNSATTSANANANATANVDTPSIKQEDSAKDNELKKNKSLADSIDLSATVGGSQTRKYLNKYVTPTLLNGMRLISIEQPKDPLRVLGNI</sequence>
<dbReference type="FunCoup" id="I2H4N1">
    <property type="interactions" value="143"/>
</dbReference>
<comment type="subcellular location">
    <subcellularLocation>
        <location evidence="1">Nucleus</location>
    </subcellularLocation>
</comment>
<evidence type="ECO:0000313" key="6">
    <source>
        <dbReference type="Proteomes" id="UP000002866"/>
    </source>
</evidence>
<dbReference type="CDD" id="cd22965">
    <property type="entry name" value="DD_DPY30_SDC1"/>
    <property type="match status" value="1"/>
</dbReference>
<dbReference type="RefSeq" id="XP_004180852.1">
    <property type="nucleotide sequence ID" value="XM_004180804.1"/>
</dbReference>
<evidence type="ECO:0000256" key="4">
    <source>
        <dbReference type="SAM" id="MobiDB-lite"/>
    </source>
</evidence>
<dbReference type="STRING" id="1071380.I2H4N1"/>
<dbReference type="GeneID" id="14496406"/>
<dbReference type="InParanoid" id="I2H4N1"/>
<dbReference type="InterPro" id="IPR049629">
    <property type="entry name" value="DPY30_SDC1_DD"/>
</dbReference>
<dbReference type="eggNOG" id="KOG4109">
    <property type="taxonomic scope" value="Eukaryota"/>
</dbReference>
<dbReference type="Pfam" id="PF05186">
    <property type="entry name" value="Dpy-30"/>
    <property type="match status" value="1"/>
</dbReference>
<evidence type="ECO:0000256" key="1">
    <source>
        <dbReference type="ARBA" id="ARBA00004123"/>
    </source>
</evidence>
<dbReference type="GO" id="GO:0031509">
    <property type="term" value="P:subtelomeric heterochromatin formation"/>
    <property type="evidence" value="ECO:0007669"/>
    <property type="project" value="EnsemblFungi"/>
</dbReference>
<dbReference type="Proteomes" id="UP000002866">
    <property type="component" value="Chromosome 5"/>
</dbReference>
<feature type="region of interest" description="Disordered" evidence="4">
    <location>
        <begin position="1"/>
        <end position="103"/>
    </location>
</feature>
<keyword evidence="6" id="KW-1185">Reference proteome</keyword>
<dbReference type="EMBL" id="HE806320">
    <property type="protein sequence ID" value="CCH61333.1"/>
    <property type="molecule type" value="Genomic_DNA"/>
</dbReference>
<evidence type="ECO:0000256" key="2">
    <source>
        <dbReference type="ARBA" id="ARBA00010849"/>
    </source>
</evidence>